<evidence type="ECO:0008006" key="5">
    <source>
        <dbReference type="Google" id="ProtNLM"/>
    </source>
</evidence>
<organism evidence="3 4">
    <name type="scientific">Hymenobacter lutimineralis</name>
    <dbReference type="NCBI Taxonomy" id="2606448"/>
    <lineage>
        <taxon>Bacteria</taxon>
        <taxon>Pseudomonadati</taxon>
        <taxon>Bacteroidota</taxon>
        <taxon>Cytophagia</taxon>
        <taxon>Cytophagales</taxon>
        <taxon>Hymenobacteraceae</taxon>
        <taxon>Hymenobacter</taxon>
    </lineage>
</organism>
<reference evidence="3 4" key="1">
    <citation type="submission" date="2019-08" db="EMBL/GenBank/DDBJ databases">
        <authorList>
            <person name="Seo M.-J."/>
        </authorList>
    </citation>
    <scope>NUCLEOTIDE SEQUENCE [LARGE SCALE GENOMIC DNA]</scope>
    <source>
        <strain evidence="3 4">KIGAM108</strain>
    </source>
</reference>
<dbReference type="InterPro" id="IPR050955">
    <property type="entry name" value="Plant_Biomass_Hydrol_Est"/>
</dbReference>
<name>A0A5D6VGD3_9BACT</name>
<evidence type="ECO:0000256" key="2">
    <source>
        <dbReference type="SAM" id="SignalP"/>
    </source>
</evidence>
<dbReference type="SUPFAM" id="SSF53474">
    <property type="entry name" value="alpha/beta-Hydrolases"/>
    <property type="match status" value="1"/>
</dbReference>
<accession>A0A5D6VGD3</accession>
<feature type="signal peptide" evidence="2">
    <location>
        <begin position="1"/>
        <end position="24"/>
    </location>
</feature>
<dbReference type="Proteomes" id="UP000322791">
    <property type="component" value="Unassembled WGS sequence"/>
</dbReference>
<evidence type="ECO:0000256" key="1">
    <source>
        <dbReference type="ARBA" id="ARBA00022729"/>
    </source>
</evidence>
<dbReference type="Gene3D" id="3.40.50.1820">
    <property type="entry name" value="alpha/beta hydrolase"/>
    <property type="match status" value="1"/>
</dbReference>
<protein>
    <recommendedName>
        <fullName evidence="5">Phospholipase/carboxylesterase/thioesterase domain-containing protein</fullName>
    </recommendedName>
</protein>
<comment type="caution">
    <text evidence="3">The sequence shown here is derived from an EMBL/GenBank/DDBJ whole genome shotgun (WGS) entry which is preliminary data.</text>
</comment>
<dbReference type="PANTHER" id="PTHR43037">
    <property type="entry name" value="UNNAMED PRODUCT-RELATED"/>
    <property type="match status" value="1"/>
</dbReference>
<evidence type="ECO:0000313" key="3">
    <source>
        <dbReference type="EMBL" id="TYZ14485.1"/>
    </source>
</evidence>
<dbReference type="PANTHER" id="PTHR43037:SF1">
    <property type="entry name" value="BLL1128 PROTEIN"/>
    <property type="match status" value="1"/>
</dbReference>
<sequence length="394" mass="43466">MHMPRVLSAGVLLALLLFTPGVRAQSVSYAQMLETAARQLSQKNYCEATATFAQAFADSTQAGPFDLYAGAGTAAQCPGRQPQAMRWLLLLSRQPHLSISTRDVDNMAREESLRSLHTLPGWPRFLTNMRQAAARHTTETQRVATVWQSTARGQALPVPAQQGVFVPARPGFALYYAPVDTVQVPYLVYVPATYQPDRRTDLIVYLHGGVATTTQFQAADPGVAQEPIFAIAATRNALVLYPFGRQSFGWLEQRAALDNVHQMIAQVKQRYHVDSRRVYLGGMSNGGTAAFWFACQSPKGFAGFFALSALPVSALGPLNFRQLRRGSPLYSLHAEDDQLYTYPKVAAIYAQHKAQARQWHFLSQPTGGHSFLYAPEGPALLDMVLAQIMQRPAR</sequence>
<evidence type="ECO:0000313" key="4">
    <source>
        <dbReference type="Proteomes" id="UP000322791"/>
    </source>
</evidence>
<dbReference type="EMBL" id="VTHL01000001">
    <property type="protein sequence ID" value="TYZ14485.1"/>
    <property type="molecule type" value="Genomic_DNA"/>
</dbReference>
<proteinExistence type="predicted"/>
<dbReference type="InterPro" id="IPR029058">
    <property type="entry name" value="AB_hydrolase_fold"/>
</dbReference>
<gene>
    <name evidence="3" type="ORF">FY528_01800</name>
</gene>
<keyword evidence="4" id="KW-1185">Reference proteome</keyword>
<feature type="chain" id="PRO_5022687072" description="Phospholipase/carboxylesterase/thioesterase domain-containing protein" evidence="2">
    <location>
        <begin position="25"/>
        <end position="394"/>
    </location>
</feature>
<dbReference type="AlphaFoldDB" id="A0A5D6VGD3"/>
<keyword evidence="1 2" id="KW-0732">Signal</keyword>